<evidence type="ECO:0000313" key="2">
    <source>
        <dbReference type="EMBL" id="KAK4301619.1"/>
    </source>
</evidence>
<accession>A0AAE1P658</accession>
<dbReference type="Proteomes" id="UP001292094">
    <property type="component" value="Unassembled WGS sequence"/>
</dbReference>
<protein>
    <submittedName>
        <fullName evidence="2">Uncharacterized protein</fullName>
    </submittedName>
</protein>
<proteinExistence type="predicted"/>
<dbReference type="AlphaFoldDB" id="A0AAE1P658"/>
<comment type="caution">
    <text evidence="2">The sequence shown here is derived from an EMBL/GenBank/DDBJ whole genome shotgun (WGS) entry which is preliminary data.</text>
</comment>
<reference evidence="2" key="1">
    <citation type="submission" date="2023-11" db="EMBL/GenBank/DDBJ databases">
        <title>Genome assemblies of two species of porcelain crab, Petrolisthes cinctipes and Petrolisthes manimaculis (Anomura: Porcellanidae).</title>
        <authorList>
            <person name="Angst P."/>
        </authorList>
    </citation>
    <scope>NUCLEOTIDE SEQUENCE</scope>
    <source>
        <strain evidence="2">PB745_02</strain>
        <tissue evidence="2">Gill</tissue>
    </source>
</reference>
<organism evidence="2 3">
    <name type="scientific">Petrolisthes manimaculis</name>
    <dbReference type="NCBI Taxonomy" id="1843537"/>
    <lineage>
        <taxon>Eukaryota</taxon>
        <taxon>Metazoa</taxon>
        <taxon>Ecdysozoa</taxon>
        <taxon>Arthropoda</taxon>
        <taxon>Crustacea</taxon>
        <taxon>Multicrustacea</taxon>
        <taxon>Malacostraca</taxon>
        <taxon>Eumalacostraca</taxon>
        <taxon>Eucarida</taxon>
        <taxon>Decapoda</taxon>
        <taxon>Pleocyemata</taxon>
        <taxon>Anomura</taxon>
        <taxon>Galatheoidea</taxon>
        <taxon>Porcellanidae</taxon>
        <taxon>Petrolisthes</taxon>
    </lineage>
</organism>
<sequence>MSTNQQQGPTTERMLPLPVVRLDVLKDTAVTCANQLTNMTQEVGEVDKRLTKLQHTLEAKKARNKSLQAHVKVLREKDQELKTQHKLGLERTDHLNELLRIAEAKLTSTRAEGQKICKEMVDAVSTFESNALSMAFKFQSLELNNQQTEEGEWRAEDVADVEAEVTALEAEIESLTSPNIDPLPIQQVMNLLKEFSAAIKNQETVALELGEKEARLKMDIVKFQESETPQLSQN</sequence>
<feature type="coiled-coil region" evidence="1">
    <location>
        <begin position="50"/>
        <end position="84"/>
    </location>
</feature>
<keyword evidence="3" id="KW-1185">Reference proteome</keyword>
<evidence type="ECO:0000256" key="1">
    <source>
        <dbReference type="SAM" id="Coils"/>
    </source>
</evidence>
<keyword evidence="1" id="KW-0175">Coiled coil</keyword>
<evidence type="ECO:0000313" key="3">
    <source>
        <dbReference type="Proteomes" id="UP001292094"/>
    </source>
</evidence>
<gene>
    <name evidence="2" type="ORF">Pmani_026242</name>
</gene>
<name>A0AAE1P658_9EUCA</name>
<dbReference type="EMBL" id="JAWZYT010002855">
    <property type="protein sequence ID" value="KAK4301619.1"/>
    <property type="molecule type" value="Genomic_DNA"/>
</dbReference>